<geneLocation type="plasmid" evidence="2 3">
    <name>unnamed6</name>
</geneLocation>
<name>A0AAX3EQJ2_PAEUR</name>
<evidence type="ECO:0000313" key="2">
    <source>
        <dbReference type="EMBL" id="UYW00226.1"/>
    </source>
</evidence>
<dbReference type="RefSeq" id="WP_264450237.1">
    <property type="nucleotide sequence ID" value="NZ_CP101191.1"/>
</dbReference>
<evidence type="ECO:0000313" key="3">
    <source>
        <dbReference type="Proteomes" id="UP001163293"/>
    </source>
</evidence>
<keyword evidence="2" id="KW-0614">Plasmid</keyword>
<keyword evidence="3" id="KW-1185">Reference proteome</keyword>
<dbReference type="Proteomes" id="UP001163293">
    <property type="component" value="Plasmid unnamed6"/>
</dbReference>
<dbReference type="AlphaFoldDB" id="A0AAX3EQJ2"/>
<keyword evidence="1" id="KW-0472">Membrane</keyword>
<feature type="transmembrane region" description="Helical" evidence="1">
    <location>
        <begin position="12"/>
        <end position="43"/>
    </location>
</feature>
<evidence type="ECO:0000256" key="1">
    <source>
        <dbReference type="SAM" id="Phobius"/>
    </source>
</evidence>
<sequence>MSVIVGGLGFAITIYGLVTSAVAAIVVGLVLFVAVGFAFHVAANVTMNNAISRAAEAAGGRVHGAEYIPAIHGLHIDAFQQAKLKSAMSGQPIDDAFRFEMARLTSGG</sequence>
<reference evidence="2" key="1">
    <citation type="submission" date="2022-07" db="EMBL/GenBank/DDBJ databases">
        <authorList>
            <person name="Wu T."/>
        </authorList>
    </citation>
    <scope>NUCLEOTIDE SEQUENCE</scope>
    <source>
        <strain evidence="2">SD-1</strain>
        <plasmid evidence="2">unnamed6</plasmid>
    </source>
</reference>
<keyword evidence="1" id="KW-1133">Transmembrane helix</keyword>
<accession>A0AAX3EQJ2</accession>
<dbReference type="EMBL" id="CP101191">
    <property type="protein sequence ID" value="UYW00226.1"/>
    <property type="molecule type" value="Genomic_DNA"/>
</dbReference>
<keyword evidence="1" id="KW-0812">Transmembrane</keyword>
<proteinExistence type="predicted"/>
<organism evidence="2 3">
    <name type="scientific">Paenarthrobacter ureafaciens</name>
    <dbReference type="NCBI Taxonomy" id="37931"/>
    <lineage>
        <taxon>Bacteria</taxon>
        <taxon>Bacillati</taxon>
        <taxon>Actinomycetota</taxon>
        <taxon>Actinomycetes</taxon>
        <taxon>Micrococcales</taxon>
        <taxon>Micrococcaceae</taxon>
        <taxon>Paenarthrobacter</taxon>
    </lineage>
</organism>
<protein>
    <submittedName>
        <fullName evidence="2">Uncharacterized protein</fullName>
    </submittedName>
</protein>
<gene>
    <name evidence="2" type="ORF">NL394_23825</name>
</gene>